<organism evidence="1">
    <name type="scientific">Glycine soja</name>
    <name type="common">Wild soybean</name>
    <dbReference type="NCBI Taxonomy" id="3848"/>
    <lineage>
        <taxon>Eukaryota</taxon>
        <taxon>Viridiplantae</taxon>
        <taxon>Streptophyta</taxon>
        <taxon>Embryophyta</taxon>
        <taxon>Tracheophyta</taxon>
        <taxon>Spermatophyta</taxon>
        <taxon>Magnoliopsida</taxon>
        <taxon>eudicotyledons</taxon>
        <taxon>Gunneridae</taxon>
        <taxon>Pentapetalae</taxon>
        <taxon>rosids</taxon>
        <taxon>fabids</taxon>
        <taxon>Fabales</taxon>
        <taxon>Fabaceae</taxon>
        <taxon>Papilionoideae</taxon>
        <taxon>50 kb inversion clade</taxon>
        <taxon>NPAAA clade</taxon>
        <taxon>indigoferoid/millettioid clade</taxon>
        <taxon>Phaseoleae</taxon>
        <taxon>Glycine</taxon>
        <taxon>Glycine subgen. Soja</taxon>
    </lineage>
</organism>
<evidence type="ECO:0000313" key="1">
    <source>
        <dbReference type="EMBL" id="KHN24630.1"/>
    </source>
</evidence>
<dbReference type="Proteomes" id="UP000053555">
    <property type="component" value="Unassembled WGS sequence"/>
</dbReference>
<sequence>FNVSLLGKWKWDLLLNQGETWARVLEAKYGGWRSLDGPSRVSSESLWWRDLKSIYHHPQLGQQLNKSILWKVGCGDKFKFWEDKWSGGENNLAAKFPRLYTISAQQQHLIQQVGAFNEGGWEWNFQWRRPLFDSEIDMAVAFLQEVEGFRLRSDEQDRWLWAAEPCGSYSAKSAYKAIREDILGAGQVGQFKELWKLRVPAK</sequence>
<name>A0A0B2QT28_GLYSO</name>
<proteinExistence type="predicted"/>
<gene>
    <name evidence="1" type="ORF">glysoja_032274</name>
</gene>
<feature type="non-terminal residue" evidence="1">
    <location>
        <position position="1"/>
    </location>
</feature>
<dbReference type="AlphaFoldDB" id="A0A0B2QT28"/>
<dbReference type="PANTHER" id="PTHR36617:SF11">
    <property type="entry name" value="PROTEIN, PUTATIVE-RELATED"/>
    <property type="match status" value="1"/>
</dbReference>
<accession>A0A0B2QT28</accession>
<dbReference type="PANTHER" id="PTHR36617">
    <property type="entry name" value="PROTEIN, PUTATIVE-RELATED"/>
    <property type="match status" value="1"/>
</dbReference>
<protein>
    <submittedName>
        <fullName evidence="1">Uncharacterized protein</fullName>
    </submittedName>
</protein>
<feature type="non-terminal residue" evidence="1">
    <location>
        <position position="202"/>
    </location>
</feature>
<reference evidence="1" key="1">
    <citation type="submission" date="2014-07" db="EMBL/GenBank/DDBJ databases">
        <title>Identification of a novel salt tolerance gene in wild soybean by whole-genome sequencing.</title>
        <authorList>
            <person name="Lam H.-M."/>
            <person name="Qi X."/>
            <person name="Li M.-W."/>
            <person name="Liu X."/>
            <person name="Xie M."/>
            <person name="Ni M."/>
            <person name="Xu X."/>
        </authorList>
    </citation>
    <scope>NUCLEOTIDE SEQUENCE [LARGE SCALE GENOMIC DNA]</scope>
    <source>
        <tissue evidence="1">Root</tissue>
    </source>
</reference>
<dbReference type="EMBL" id="KN655259">
    <property type="protein sequence ID" value="KHN24630.1"/>
    <property type="molecule type" value="Genomic_DNA"/>
</dbReference>